<dbReference type="SMART" id="SM00454">
    <property type="entry name" value="SAM"/>
    <property type="match status" value="2"/>
</dbReference>
<dbReference type="Proteomes" id="UP000277928">
    <property type="component" value="Unassembled WGS sequence"/>
</dbReference>
<dbReference type="Pfam" id="PF00536">
    <property type="entry name" value="SAM_1"/>
    <property type="match status" value="2"/>
</dbReference>
<dbReference type="InterPro" id="IPR035498">
    <property type="entry name" value="Caskin1/2_SAM_2"/>
</dbReference>
<evidence type="ECO:0000313" key="4">
    <source>
        <dbReference type="EMBL" id="VDK87137.1"/>
    </source>
</evidence>
<evidence type="ECO:0000259" key="3">
    <source>
        <dbReference type="PROSITE" id="PS50105"/>
    </source>
</evidence>
<evidence type="ECO:0000256" key="1">
    <source>
        <dbReference type="ARBA" id="ARBA00022737"/>
    </source>
</evidence>
<evidence type="ECO:0000313" key="5">
    <source>
        <dbReference type="Proteomes" id="UP000277928"/>
    </source>
</evidence>
<keyword evidence="1" id="KW-0677">Repeat</keyword>
<dbReference type="InterPro" id="IPR013761">
    <property type="entry name" value="SAM/pointed_sf"/>
</dbReference>
<dbReference type="AlphaFoldDB" id="A0A3P6TPG2"/>
<dbReference type="PANTHER" id="PTHR24174:SF16">
    <property type="entry name" value="CASKIN-2"/>
    <property type="match status" value="1"/>
</dbReference>
<evidence type="ECO:0000256" key="2">
    <source>
        <dbReference type="ARBA" id="ARBA00023043"/>
    </source>
</evidence>
<dbReference type="PROSITE" id="PS50105">
    <property type="entry name" value="SAM_DOMAIN"/>
    <property type="match status" value="2"/>
</dbReference>
<dbReference type="InterPro" id="IPR035497">
    <property type="entry name" value="Caskin1/2_SAM_1"/>
</dbReference>
<dbReference type="CDD" id="cd09498">
    <property type="entry name" value="SAM_caskin1_2_repeat2"/>
    <property type="match status" value="1"/>
</dbReference>
<organism evidence="4 5">
    <name type="scientific">Litomosoides sigmodontis</name>
    <name type="common">Filarial nematode worm</name>
    <dbReference type="NCBI Taxonomy" id="42156"/>
    <lineage>
        <taxon>Eukaryota</taxon>
        <taxon>Metazoa</taxon>
        <taxon>Ecdysozoa</taxon>
        <taxon>Nematoda</taxon>
        <taxon>Chromadorea</taxon>
        <taxon>Rhabditida</taxon>
        <taxon>Spirurina</taxon>
        <taxon>Spiruromorpha</taxon>
        <taxon>Filarioidea</taxon>
        <taxon>Onchocercidae</taxon>
        <taxon>Litomosoides</taxon>
    </lineage>
</organism>
<dbReference type="OrthoDB" id="5314041at2759"/>
<sequence>MNEQDGKDSLNSVKIVCQECQRNNSVIAMPSRLGSRSCCTVMREMPRRIKKVAVPTVPDISTETNIGEPMAARDFCKFGCCVILQKRNGLLHTGKCDKSTKSLSNVVHVPSTSTTATTVTPSLCVRDDSHSAQTSFSRRKDYSFRLEKECKGNLINTSPSLSPSMKQPSVYINAQNSDNLSCNVRHRNSAGSNSSHGSSSGFESMKTGSSHFCLAVGTQGTVGNNSSFLRNSSIVCGSSPGLLVNTSQSRYSVQSSSSGDVSLITNNMTNAFDDSGAERVHGDDVEDSSRLSFSDMIFKGMPEAEILALWLGSLGYAEYLAAFLTQGYDLWTIARMTPEDLIALGITHPIHRKFLISEIHRWRINDTWPTLVPSGELRDWLPLIGLPEYVSLFEDQGYCKIGEIQDFMWEDFEDIGIKKLGHLKRLGLAIKKIKDHECGRIQPSGDVQQLVTAALHNKMGAQADYNGLCSHLTTPSPAPTSTFHRNGLETLYGNYCGVEKHLSHIHDALPVEPHAQKQECPHYQSALANETVPCHLEECCEQLMKFDLNKQKISSLQMNLCSRSRILSDENIQRQQLSTHPTKILSTADNSIGSDSEDYPPPPAPLACEGSIQLLKSAFNESVMAATTEVGTTDDSKFEQCYNEINSSSLNEQLSFANDHCGTIRPHHSSTTSASNGDVLNDIGSMLQNLTDELDALLIPSRTIRYSPDLTLGCEEKTRRFRVVNEKLCSLQKKS</sequence>
<dbReference type="EMBL" id="UYRX01000921">
    <property type="protein sequence ID" value="VDK87137.1"/>
    <property type="molecule type" value="Genomic_DNA"/>
</dbReference>
<keyword evidence="2" id="KW-0040">ANK repeat</keyword>
<dbReference type="STRING" id="42156.A0A3P6TPG2"/>
<dbReference type="InterPro" id="IPR001660">
    <property type="entry name" value="SAM"/>
</dbReference>
<feature type="domain" description="SAM" evidence="3">
    <location>
        <begin position="372"/>
        <end position="436"/>
    </location>
</feature>
<dbReference type="FunFam" id="1.10.150.50:FF:000071">
    <property type="entry name" value="Caskin, isoform D"/>
    <property type="match status" value="1"/>
</dbReference>
<dbReference type="PANTHER" id="PTHR24174">
    <property type="entry name" value="ANKYRIN REPEAT AND STERILE ALPHA MOTIF DOMAIN-CONTAINING PROTEIN 1"/>
    <property type="match status" value="1"/>
</dbReference>
<dbReference type="OMA" id="CHRNSAD"/>
<reference evidence="4 5" key="1">
    <citation type="submission" date="2018-08" db="EMBL/GenBank/DDBJ databases">
        <authorList>
            <person name="Laetsch R D."/>
            <person name="Stevens L."/>
            <person name="Kumar S."/>
            <person name="Blaxter L. M."/>
        </authorList>
    </citation>
    <scope>NUCLEOTIDE SEQUENCE [LARGE SCALE GENOMIC DNA]</scope>
</reference>
<dbReference type="CDD" id="cd09497">
    <property type="entry name" value="SAM_caskin1_2_repeat1"/>
    <property type="match status" value="1"/>
</dbReference>
<name>A0A3P6TPG2_LITSI</name>
<keyword evidence="5" id="KW-1185">Reference proteome</keyword>
<feature type="domain" description="SAM" evidence="3">
    <location>
        <begin position="302"/>
        <end position="365"/>
    </location>
</feature>
<dbReference type="InterPro" id="IPR033635">
    <property type="entry name" value="ANKS1/Caskin"/>
</dbReference>
<proteinExistence type="predicted"/>
<dbReference type="SUPFAM" id="SSF47769">
    <property type="entry name" value="SAM/Pointed domain"/>
    <property type="match status" value="2"/>
</dbReference>
<protein>
    <recommendedName>
        <fullName evidence="3">SAM domain-containing protein</fullName>
    </recommendedName>
</protein>
<gene>
    <name evidence="4" type="ORF">NLS_LOCUS7997</name>
</gene>
<dbReference type="Gene3D" id="1.10.150.50">
    <property type="entry name" value="Transcription Factor, Ets-1"/>
    <property type="match status" value="2"/>
</dbReference>
<accession>A0A3P6TPG2</accession>